<dbReference type="PANTHER" id="PTHR39179">
    <property type="entry name" value="SPORE COAT PROTEIN I"/>
    <property type="match status" value="1"/>
</dbReference>
<evidence type="ECO:0000259" key="2">
    <source>
        <dbReference type="Pfam" id="PF01636"/>
    </source>
</evidence>
<gene>
    <name evidence="3" type="ORF">CLV97_12415</name>
</gene>
<evidence type="ECO:0000313" key="4">
    <source>
        <dbReference type="Proteomes" id="UP000237797"/>
    </source>
</evidence>
<keyword evidence="4" id="KW-1185">Reference proteome</keyword>
<reference evidence="3 4" key="1">
    <citation type="submission" date="2018-03" db="EMBL/GenBank/DDBJ databases">
        <title>Genomic Encyclopedia of Archaeal and Bacterial Type Strains, Phase II (KMG-II): from individual species to whole genera.</title>
        <authorList>
            <person name="Goeker M."/>
        </authorList>
    </citation>
    <scope>NUCLEOTIDE SEQUENCE [LARGE SCALE GENOMIC DNA]</scope>
    <source>
        <strain evidence="3 4">DSM 44946</strain>
    </source>
</reference>
<feature type="domain" description="Aminoglycoside phosphotransferase" evidence="2">
    <location>
        <begin position="44"/>
        <end position="261"/>
    </location>
</feature>
<dbReference type="PANTHER" id="PTHR39179:SF3">
    <property type="entry name" value="COTS-RELATED PROTEIN"/>
    <property type="match status" value="1"/>
</dbReference>
<evidence type="ECO:0000256" key="1">
    <source>
        <dbReference type="SAM" id="MobiDB-lite"/>
    </source>
</evidence>
<dbReference type="Gene3D" id="3.90.1200.10">
    <property type="match status" value="1"/>
</dbReference>
<feature type="region of interest" description="Disordered" evidence="1">
    <location>
        <begin position="342"/>
        <end position="374"/>
    </location>
</feature>
<dbReference type="InterPro" id="IPR047175">
    <property type="entry name" value="CotS-like"/>
</dbReference>
<dbReference type="InterPro" id="IPR011009">
    <property type="entry name" value="Kinase-like_dom_sf"/>
</dbReference>
<dbReference type="InterPro" id="IPR002575">
    <property type="entry name" value="Aminoglycoside_PTrfase"/>
</dbReference>
<keyword evidence="3" id="KW-0946">Virion</keyword>
<sequence>MTVQESKGKTSFKPYRNFRSGLLRRVIARYGWNPVQVTRVRGAWRVETEDGTFALKKASCSAKKLSFLHQAVEEARSQGGDALLPWIPTGKGRPFLEERGRAWYATRWSGGVLDPRDAPAEELIRQLAVLHRLLEKPADRGKEFRYRAGTGLVERWRGHRERIQEYRSKLKTRGFASPFEQMLSDHADLLDKAFSFAVRGMERFVETERGIPPRYTLCHGRIHPHNILKGDRGWIWIDWDHARVDSPVRDLALFFRQFSDPSEGGSGILSLLEVYEQERKLSRKEKKLLALYLAYPDGIGELLRQYRKPGGIAEAEAVRRLRLELDRLRGVRETLGELWPKRSAHQRAGKGSAAKENAAVAAVQSRAGKKGNAG</sequence>
<protein>
    <submittedName>
        <fullName evidence="3">Spore coat protein YsxE</fullName>
    </submittedName>
</protein>
<organism evidence="3 4">
    <name type="scientific">Planifilum fimeticola</name>
    <dbReference type="NCBI Taxonomy" id="201975"/>
    <lineage>
        <taxon>Bacteria</taxon>
        <taxon>Bacillati</taxon>
        <taxon>Bacillota</taxon>
        <taxon>Bacilli</taxon>
        <taxon>Bacillales</taxon>
        <taxon>Thermoactinomycetaceae</taxon>
        <taxon>Planifilum</taxon>
    </lineage>
</organism>
<dbReference type="RefSeq" id="WP_106346033.1">
    <property type="nucleotide sequence ID" value="NZ_PVNE01000024.1"/>
</dbReference>
<dbReference type="AlphaFoldDB" id="A0A2T0LBX7"/>
<dbReference type="EMBL" id="PVNE01000024">
    <property type="protein sequence ID" value="PRX39478.1"/>
    <property type="molecule type" value="Genomic_DNA"/>
</dbReference>
<dbReference type="SUPFAM" id="SSF56112">
    <property type="entry name" value="Protein kinase-like (PK-like)"/>
    <property type="match status" value="1"/>
</dbReference>
<accession>A0A2T0LBX7</accession>
<proteinExistence type="predicted"/>
<dbReference type="OrthoDB" id="2379727at2"/>
<dbReference type="Proteomes" id="UP000237797">
    <property type="component" value="Unassembled WGS sequence"/>
</dbReference>
<name>A0A2T0LBX7_9BACL</name>
<keyword evidence="3" id="KW-0167">Capsid protein</keyword>
<evidence type="ECO:0000313" key="3">
    <source>
        <dbReference type="EMBL" id="PRX39478.1"/>
    </source>
</evidence>
<dbReference type="Gene3D" id="3.30.200.20">
    <property type="entry name" value="Phosphorylase Kinase, domain 1"/>
    <property type="match status" value="1"/>
</dbReference>
<comment type="caution">
    <text evidence="3">The sequence shown here is derived from an EMBL/GenBank/DDBJ whole genome shotgun (WGS) entry which is preliminary data.</text>
</comment>
<dbReference type="Pfam" id="PF01636">
    <property type="entry name" value="APH"/>
    <property type="match status" value="1"/>
</dbReference>
<dbReference type="GO" id="GO:0042601">
    <property type="term" value="C:endospore-forming forespore"/>
    <property type="evidence" value="ECO:0007669"/>
    <property type="project" value="TreeGrafter"/>
</dbReference>